<accession>A0A5P8E3R4</accession>
<dbReference type="Proteomes" id="UP000249375">
    <property type="component" value="Chromosome"/>
</dbReference>
<dbReference type="Gene3D" id="3.60.15.10">
    <property type="entry name" value="Ribonuclease Z/Hydroxyacylglutathione hydrolase-like"/>
    <property type="match status" value="1"/>
</dbReference>
<keyword evidence="3" id="KW-1185">Reference proteome</keyword>
<dbReference type="AlphaFoldDB" id="A0A5P8E3R4"/>
<proteinExistence type="predicted"/>
<dbReference type="InterPro" id="IPR036866">
    <property type="entry name" value="RibonucZ/Hydroxyglut_hydro"/>
</dbReference>
<reference evidence="2 3" key="1">
    <citation type="submission" date="2018-11" db="EMBL/GenBank/DDBJ databases">
        <authorList>
            <person name="Na S.W."/>
            <person name="Baik M."/>
        </authorList>
    </citation>
    <scope>NUCLEOTIDE SEQUENCE [LARGE SCALE GENOMIC DNA]</scope>
    <source>
        <strain evidence="2 3">E39</strain>
    </source>
</reference>
<dbReference type="SMART" id="SM00849">
    <property type="entry name" value="Lactamase_B"/>
    <property type="match status" value="1"/>
</dbReference>
<evidence type="ECO:0000313" key="2">
    <source>
        <dbReference type="EMBL" id="QFQ11633.1"/>
    </source>
</evidence>
<organism evidence="2 3">
    <name type="scientific">Pseudoprevotella muciniphila</name>
    <dbReference type="NCBI Taxonomy" id="2133944"/>
    <lineage>
        <taxon>Bacteria</taxon>
        <taxon>Pseudomonadati</taxon>
        <taxon>Bacteroidota</taxon>
        <taxon>Bacteroidia</taxon>
        <taxon>Bacteroidales</taxon>
        <taxon>Prevotellaceae</taxon>
        <taxon>Pseudoprevotella</taxon>
    </lineage>
</organism>
<dbReference type="PANTHER" id="PTHR47619:SF1">
    <property type="entry name" value="EXODEOXYRIBONUCLEASE WALJ"/>
    <property type="match status" value="1"/>
</dbReference>
<gene>
    <name evidence="2" type="ORF">C7Y71_000510</name>
</gene>
<dbReference type="EMBL" id="CP033459">
    <property type="protein sequence ID" value="QFQ11633.1"/>
    <property type="molecule type" value="Genomic_DNA"/>
</dbReference>
<dbReference type="OrthoDB" id="9781189at2"/>
<dbReference type="PANTHER" id="PTHR47619">
    <property type="entry name" value="METALLO-HYDROLASE YYCJ-RELATED"/>
    <property type="match status" value="1"/>
</dbReference>
<feature type="domain" description="Metallo-beta-lactamase" evidence="1">
    <location>
        <begin position="11"/>
        <end position="194"/>
    </location>
</feature>
<sequence length="266" mass="29666">MKFISFGSGSSGNCYILQQGDSTIVVDVGIGIRTFKRYCNVYGIPAVKANAILVTHDHTDHVKAVGAVSREYNIPVFTSEEVHRGMDYNRFMSKKVPPALKRILSNNSPITIGEFTITSIPVPHDSSGNNGYIIEGGGTTLCIITDAGRRTPEIEYCVENADYLVIEANYDMAMLATGPYPAYLKQRIRSGNGHLCNDETAALLAEKLTERTKHVWLCHLSEENNNPQIALRTINEQLEERLPLLHANLKIEALRRRIPSQMYELD</sequence>
<keyword evidence="2" id="KW-0378">Hydrolase</keyword>
<dbReference type="InterPro" id="IPR052533">
    <property type="entry name" value="WalJ/YycJ-like"/>
</dbReference>
<evidence type="ECO:0000313" key="3">
    <source>
        <dbReference type="Proteomes" id="UP000249375"/>
    </source>
</evidence>
<dbReference type="KEGG" id="alq:C7Y71_000510"/>
<evidence type="ECO:0000259" key="1">
    <source>
        <dbReference type="SMART" id="SM00849"/>
    </source>
</evidence>
<dbReference type="Pfam" id="PF12706">
    <property type="entry name" value="Lactamase_B_2"/>
    <property type="match status" value="1"/>
</dbReference>
<dbReference type="SUPFAM" id="SSF56281">
    <property type="entry name" value="Metallo-hydrolase/oxidoreductase"/>
    <property type="match status" value="1"/>
</dbReference>
<dbReference type="RefSeq" id="WP_111898695.1">
    <property type="nucleotide sequence ID" value="NZ_CP033459.1"/>
</dbReference>
<name>A0A5P8E3R4_9BACT</name>
<protein>
    <submittedName>
        <fullName evidence="2">MBL fold metallo-hydrolase</fullName>
    </submittedName>
</protein>
<dbReference type="InterPro" id="IPR001279">
    <property type="entry name" value="Metallo-B-lactamas"/>
</dbReference>
<dbReference type="GO" id="GO:0016787">
    <property type="term" value="F:hydrolase activity"/>
    <property type="evidence" value="ECO:0007669"/>
    <property type="project" value="UniProtKB-KW"/>
</dbReference>